<dbReference type="InterPro" id="IPR015943">
    <property type="entry name" value="WD40/YVTN_repeat-like_dom_sf"/>
</dbReference>
<keyword evidence="6" id="KW-1185">Reference proteome</keyword>
<dbReference type="SUPFAM" id="SSF50978">
    <property type="entry name" value="WD40 repeat-like"/>
    <property type="match status" value="1"/>
</dbReference>
<organism evidence="5 6">
    <name type="scientific">Chara braunii</name>
    <name type="common">Braun's stonewort</name>
    <dbReference type="NCBI Taxonomy" id="69332"/>
    <lineage>
        <taxon>Eukaryota</taxon>
        <taxon>Viridiplantae</taxon>
        <taxon>Streptophyta</taxon>
        <taxon>Charophyceae</taxon>
        <taxon>Charales</taxon>
        <taxon>Characeae</taxon>
        <taxon>Chara</taxon>
    </lineage>
</organism>
<dbReference type="PANTHER" id="PTHR19876:SF2">
    <property type="entry name" value="COATOMER SUBUNIT BETA"/>
    <property type="match status" value="1"/>
</dbReference>
<dbReference type="PANTHER" id="PTHR19876">
    <property type="entry name" value="COATOMER"/>
    <property type="match status" value="1"/>
</dbReference>
<evidence type="ECO:0000313" key="6">
    <source>
        <dbReference type="Proteomes" id="UP000265515"/>
    </source>
</evidence>
<sequence length="456" mass="51583">MRPSLEATCLPAGGQSDIQLVLEFECTLCDGPEEGGSSDESTAASSSTRPRPVRGDDDPNTGLLFSIDLHSHQPWVLCGRYSREDCCFGWRFEHCDSLEVWNYEDGTRVASVKIADHPDVIVAKFIPQKNWIATKYFESLVVYEIQAPDLHCVTTFELPAGEPLPWEVGEHPSVCYMLTGAEDVVVLWNGDKEWEQITFGRKKREEQKVDRSGRDFDRGRRHLALCKNSNGVVVLNKRGKLLLLKIVRKGRNKEFQSKANIQTAAVFAERPQTQMPPINEPPPPPSDEPPPAVSKKRVVGKMEDKTCCGKPERETEIPPVDDEPAAPASKKRVVVNMEDKTCCDESPAAASKKRVVGKMEENTCCCGKPEWEKIIRQKMADMEMKCMKAVKELREEHAERVQKLEDDFKLKWSRAVNELREEHAKSLQKLGDDLEECGKAVKELQEEHTERPRKQS</sequence>
<evidence type="ECO:0000256" key="1">
    <source>
        <dbReference type="ARBA" id="ARBA00022574"/>
    </source>
</evidence>
<feature type="compositionally biased region" description="Basic and acidic residues" evidence="4">
    <location>
        <begin position="300"/>
        <end position="316"/>
    </location>
</feature>
<evidence type="ECO:0000256" key="3">
    <source>
        <dbReference type="SAM" id="Coils"/>
    </source>
</evidence>
<dbReference type="GO" id="GO:0006891">
    <property type="term" value="P:intra-Golgi vesicle-mediated transport"/>
    <property type="evidence" value="ECO:0007669"/>
    <property type="project" value="TreeGrafter"/>
</dbReference>
<accession>A0A388LL69</accession>
<feature type="compositionally biased region" description="Pro residues" evidence="4">
    <location>
        <begin position="278"/>
        <end position="292"/>
    </location>
</feature>
<evidence type="ECO:0000313" key="5">
    <source>
        <dbReference type="EMBL" id="GBG82965.1"/>
    </source>
</evidence>
<dbReference type="Proteomes" id="UP000265515">
    <property type="component" value="Unassembled WGS sequence"/>
</dbReference>
<dbReference type="InterPro" id="IPR036322">
    <property type="entry name" value="WD40_repeat_dom_sf"/>
</dbReference>
<protein>
    <submittedName>
        <fullName evidence="5">Uncharacterized protein</fullName>
    </submittedName>
</protein>
<keyword evidence="1" id="KW-0853">WD repeat</keyword>
<keyword evidence="2" id="KW-0677">Repeat</keyword>
<gene>
    <name evidence="5" type="ORF">CBR_g36491</name>
</gene>
<keyword evidence="3" id="KW-0175">Coiled coil</keyword>
<dbReference type="EMBL" id="BFEA01000424">
    <property type="protein sequence ID" value="GBG82965.1"/>
    <property type="molecule type" value="Genomic_DNA"/>
</dbReference>
<dbReference type="AlphaFoldDB" id="A0A388LL69"/>
<comment type="caution">
    <text evidence="5">The sequence shown here is derived from an EMBL/GenBank/DDBJ whole genome shotgun (WGS) entry which is preliminary data.</text>
</comment>
<dbReference type="Gene3D" id="2.130.10.10">
    <property type="entry name" value="YVTN repeat-like/Quinoprotein amine dehydrogenase"/>
    <property type="match status" value="1"/>
</dbReference>
<evidence type="ECO:0000256" key="2">
    <source>
        <dbReference type="ARBA" id="ARBA00022737"/>
    </source>
</evidence>
<evidence type="ECO:0000256" key="4">
    <source>
        <dbReference type="SAM" id="MobiDB-lite"/>
    </source>
</evidence>
<dbReference type="STRING" id="69332.A0A388LL69"/>
<feature type="coiled-coil region" evidence="3">
    <location>
        <begin position="387"/>
        <end position="447"/>
    </location>
</feature>
<feature type="region of interest" description="Disordered" evidence="4">
    <location>
        <begin position="269"/>
        <end position="330"/>
    </location>
</feature>
<dbReference type="GO" id="GO:0006888">
    <property type="term" value="P:endoplasmic reticulum to Golgi vesicle-mediated transport"/>
    <property type="evidence" value="ECO:0007669"/>
    <property type="project" value="TreeGrafter"/>
</dbReference>
<dbReference type="GO" id="GO:0006886">
    <property type="term" value="P:intracellular protein transport"/>
    <property type="evidence" value="ECO:0007669"/>
    <property type="project" value="TreeGrafter"/>
</dbReference>
<dbReference type="InterPro" id="IPR050844">
    <property type="entry name" value="Coatomer_complex_subunit"/>
</dbReference>
<dbReference type="OrthoDB" id="10038993at2759"/>
<feature type="compositionally biased region" description="Low complexity" evidence="4">
    <location>
        <begin position="38"/>
        <end position="48"/>
    </location>
</feature>
<reference evidence="5 6" key="1">
    <citation type="journal article" date="2018" name="Cell">
        <title>The Chara Genome: Secondary Complexity and Implications for Plant Terrestrialization.</title>
        <authorList>
            <person name="Nishiyama T."/>
            <person name="Sakayama H."/>
            <person name="Vries J.D."/>
            <person name="Buschmann H."/>
            <person name="Saint-Marcoux D."/>
            <person name="Ullrich K.K."/>
            <person name="Haas F.B."/>
            <person name="Vanderstraeten L."/>
            <person name="Becker D."/>
            <person name="Lang D."/>
            <person name="Vosolsobe S."/>
            <person name="Rombauts S."/>
            <person name="Wilhelmsson P.K.I."/>
            <person name="Janitza P."/>
            <person name="Kern R."/>
            <person name="Heyl A."/>
            <person name="Rumpler F."/>
            <person name="Villalobos L.I.A.C."/>
            <person name="Clay J.M."/>
            <person name="Skokan R."/>
            <person name="Toyoda A."/>
            <person name="Suzuki Y."/>
            <person name="Kagoshima H."/>
            <person name="Schijlen E."/>
            <person name="Tajeshwar N."/>
            <person name="Catarino B."/>
            <person name="Hetherington A.J."/>
            <person name="Saltykova A."/>
            <person name="Bonnot C."/>
            <person name="Breuninger H."/>
            <person name="Symeonidi A."/>
            <person name="Radhakrishnan G.V."/>
            <person name="Van Nieuwerburgh F."/>
            <person name="Deforce D."/>
            <person name="Chang C."/>
            <person name="Karol K.G."/>
            <person name="Hedrich R."/>
            <person name="Ulvskov P."/>
            <person name="Glockner G."/>
            <person name="Delwiche C.F."/>
            <person name="Petrasek J."/>
            <person name="Van de Peer Y."/>
            <person name="Friml J."/>
            <person name="Beilby M."/>
            <person name="Dolan L."/>
            <person name="Kohara Y."/>
            <person name="Sugano S."/>
            <person name="Fujiyama A."/>
            <person name="Delaux P.-M."/>
            <person name="Quint M."/>
            <person name="TheiBen G."/>
            <person name="Hagemann M."/>
            <person name="Harholt J."/>
            <person name="Dunand C."/>
            <person name="Zachgo S."/>
            <person name="Langdale J."/>
            <person name="Maumus F."/>
            <person name="Straeten D.V.D."/>
            <person name="Gould S.B."/>
            <person name="Rensing S.A."/>
        </authorList>
    </citation>
    <scope>NUCLEOTIDE SEQUENCE [LARGE SCALE GENOMIC DNA]</scope>
    <source>
        <strain evidence="5 6">S276</strain>
    </source>
</reference>
<name>A0A388LL69_CHABU</name>
<dbReference type="GO" id="GO:0006890">
    <property type="term" value="P:retrograde vesicle-mediated transport, Golgi to endoplasmic reticulum"/>
    <property type="evidence" value="ECO:0007669"/>
    <property type="project" value="TreeGrafter"/>
</dbReference>
<feature type="region of interest" description="Disordered" evidence="4">
    <location>
        <begin position="32"/>
        <end position="58"/>
    </location>
</feature>
<proteinExistence type="predicted"/>
<dbReference type="GO" id="GO:0030126">
    <property type="term" value="C:COPI vesicle coat"/>
    <property type="evidence" value="ECO:0007669"/>
    <property type="project" value="TreeGrafter"/>
</dbReference>
<dbReference type="Gramene" id="GBG82965">
    <property type="protein sequence ID" value="GBG82965"/>
    <property type="gene ID" value="CBR_g36491"/>
</dbReference>